<dbReference type="GO" id="GO:0005840">
    <property type="term" value="C:ribosome"/>
    <property type="evidence" value="ECO:0007669"/>
    <property type="project" value="UniProtKB-KW"/>
</dbReference>
<evidence type="ECO:0000313" key="6">
    <source>
        <dbReference type="Proteomes" id="UP000051530"/>
    </source>
</evidence>
<evidence type="ECO:0000256" key="1">
    <source>
        <dbReference type="ARBA" id="ARBA00022980"/>
    </source>
</evidence>
<proteinExistence type="inferred from homology"/>
<keyword evidence="1 3" id="KW-0689">Ribosomal protein</keyword>
<organism evidence="5 6">
    <name type="scientific">Pseudoloma neurophilia</name>
    <dbReference type="NCBI Taxonomy" id="146866"/>
    <lineage>
        <taxon>Eukaryota</taxon>
        <taxon>Fungi</taxon>
        <taxon>Fungi incertae sedis</taxon>
        <taxon>Microsporidia</taxon>
        <taxon>Pseudoloma</taxon>
    </lineage>
</organism>
<gene>
    <name evidence="5" type="ORF">M153_25317000558</name>
</gene>
<feature type="non-terminal residue" evidence="5">
    <location>
        <position position="1"/>
    </location>
</feature>
<name>A0A0R0LQM0_9MICR</name>
<dbReference type="VEuPathDB" id="MicrosporidiaDB:M153_25317000558"/>
<accession>A0A0R0LQM0</accession>
<dbReference type="Pfam" id="PF04758">
    <property type="entry name" value="Ribosomal_S30"/>
    <property type="match status" value="1"/>
</dbReference>
<dbReference type="AlphaFoldDB" id="A0A0R0LQM0"/>
<keyword evidence="6" id="KW-1185">Reference proteome</keyword>
<dbReference type="EMBL" id="LGUB01001528">
    <property type="protein sequence ID" value="KRH91785.1"/>
    <property type="molecule type" value="Genomic_DNA"/>
</dbReference>
<dbReference type="GO" id="GO:1990904">
    <property type="term" value="C:ribonucleoprotein complex"/>
    <property type="evidence" value="ECO:0007669"/>
    <property type="project" value="UniProtKB-KW"/>
</dbReference>
<comment type="caution">
    <text evidence="5">The sequence shown here is derived from an EMBL/GenBank/DDBJ whole genome shotgun (WGS) entry which is preliminary data.</text>
</comment>
<dbReference type="OrthoDB" id="199599at2759"/>
<keyword evidence="2 3" id="KW-0687">Ribonucleoprotein</keyword>
<evidence type="ECO:0000256" key="4">
    <source>
        <dbReference type="SAM" id="MobiDB-lite"/>
    </source>
</evidence>
<comment type="similarity">
    <text evidence="3">Belongs to the eukaryotic ribosomal protein eS30 family.</text>
</comment>
<reference evidence="5 6" key="1">
    <citation type="submission" date="2015-07" db="EMBL/GenBank/DDBJ databases">
        <title>The genome of Pseudoloma neurophilia, a relevant intracellular parasite of the zebrafish.</title>
        <authorList>
            <person name="Ndikumana S."/>
            <person name="Pelin A."/>
            <person name="Sanders J."/>
            <person name="Corradi N."/>
        </authorList>
    </citation>
    <scope>NUCLEOTIDE SEQUENCE [LARGE SCALE GENOMIC DNA]</scope>
    <source>
        <strain evidence="5 6">MK1</strain>
    </source>
</reference>
<evidence type="ECO:0000256" key="2">
    <source>
        <dbReference type="ARBA" id="ARBA00023274"/>
    </source>
</evidence>
<sequence>EILLSLKKQFFHPLRNMAKVIALNRAGKVRNQTAKVPKKRKERSLTGRAKRREMFNRRNEGGLFKNGMMKFNPQF</sequence>
<dbReference type="GO" id="GO:0003735">
    <property type="term" value="F:structural constituent of ribosome"/>
    <property type="evidence" value="ECO:0007669"/>
    <property type="project" value="UniProtKB-UniRule"/>
</dbReference>
<feature type="region of interest" description="Disordered" evidence="4">
    <location>
        <begin position="30"/>
        <end position="62"/>
    </location>
</feature>
<dbReference type="GO" id="GO:0006412">
    <property type="term" value="P:translation"/>
    <property type="evidence" value="ECO:0007669"/>
    <property type="project" value="InterPro"/>
</dbReference>
<dbReference type="InterPro" id="IPR006846">
    <property type="entry name" value="Ribosomal_eS30"/>
</dbReference>
<evidence type="ECO:0000256" key="3">
    <source>
        <dbReference type="RuleBase" id="RU364011"/>
    </source>
</evidence>
<protein>
    <recommendedName>
        <fullName evidence="3">40S ribosomal protein S30</fullName>
    </recommendedName>
</protein>
<dbReference type="Proteomes" id="UP000051530">
    <property type="component" value="Unassembled WGS sequence"/>
</dbReference>
<evidence type="ECO:0000313" key="5">
    <source>
        <dbReference type="EMBL" id="KRH91785.1"/>
    </source>
</evidence>